<evidence type="ECO:0000313" key="3">
    <source>
        <dbReference type="Proteomes" id="UP000012073"/>
    </source>
</evidence>
<dbReference type="GeneID" id="17319046"/>
<dbReference type="AlphaFoldDB" id="R7QUN4"/>
<sequence length="179" mass="18956">MPSLRYDTPTPLPTHLPGPQFYPPASSPPAHPTPLFYPPPYPVLHPPHLPDHAPYSLLPAAPQYAASPTAVHGPRTPYASPYSLLPRNPAFEMETVSPSPSPSSPVPSSDFWHSLPPHAAAPPHASHLHPFAPLPALDPAAPAARHILRAHHAAARDLPANADGSEAARALLSLRATNS</sequence>
<protein>
    <submittedName>
        <fullName evidence="2">Uncharacterized protein</fullName>
    </submittedName>
</protein>
<keyword evidence="3" id="KW-1185">Reference proteome</keyword>
<evidence type="ECO:0000256" key="1">
    <source>
        <dbReference type="SAM" id="MobiDB-lite"/>
    </source>
</evidence>
<evidence type="ECO:0000313" key="2">
    <source>
        <dbReference type="EMBL" id="CDF41040.1"/>
    </source>
</evidence>
<feature type="region of interest" description="Disordered" evidence="1">
    <location>
        <begin position="93"/>
        <end position="127"/>
    </location>
</feature>
<feature type="compositionally biased region" description="Low complexity" evidence="1">
    <location>
        <begin position="115"/>
        <end position="127"/>
    </location>
</feature>
<gene>
    <name evidence="2" type="ORF">CHC_T00007654001</name>
</gene>
<feature type="compositionally biased region" description="Pro residues" evidence="1">
    <location>
        <begin position="10"/>
        <end position="29"/>
    </location>
</feature>
<dbReference type="RefSeq" id="XP_005711334.1">
    <property type="nucleotide sequence ID" value="XM_005711277.1"/>
</dbReference>
<organism evidence="2 3">
    <name type="scientific">Chondrus crispus</name>
    <name type="common">Carrageen Irish moss</name>
    <name type="synonym">Polymorpha crispa</name>
    <dbReference type="NCBI Taxonomy" id="2769"/>
    <lineage>
        <taxon>Eukaryota</taxon>
        <taxon>Rhodophyta</taxon>
        <taxon>Florideophyceae</taxon>
        <taxon>Rhodymeniophycidae</taxon>
        <taxon>Gigartinales</taxon>
        <taxon>Gigartinaceae</taxon>
        <taxon>Chondrus</taxon>
    </lineage>
</organism>
<accession>R7QUN4</accession>
<feature type="region of interest" description="Disordered" evidence="1">
    <location>
        <begin position="1"/>
        <end position="29"/>
    </location>
</feature>
<name>R7QUN4_CHOCR</name>
<dbReference type="Gramene" id="CDF41040">
    <property type="protein sequence ID" value="CDF41040"/>
    <property type="gene ID" value="CHC_T00007654001"/>
</dbReference>
<proteinExistence type="predicted"/>
<dbReference type="EMBL" id="HG002301">
    <property type="protein sequence ID" value="CDF41040.1"/>
    <property type="molecule type" value="Genomic_DNA"/>
</dbReference>
<dbReference type="Proteomes" id="UP000012073">
    <property type="component" value="Unassembled WGS sequence"/>
</dbReference>
<dbReference type="KEGG" id="ccp:CHC_T00007654001"/>
<reference evidence="3" key="1">
    <citation type="journal article" date="2013" name="Proc. Natl. Acad. Sci. U.S.A.">
        <title>Genome structure and metabolic features in the red seaweed Chondrus crispus shed light on evolution of the Archaeplastida.</title>
        <authorList>
            <person name="Collen J."/>
            <person name="Porcel B."/>
            <person name="Carre W."/>
            <person name="Ball S.G."/>
            <person name="Chaparro C."/>
            <person name="Tonon T."/>
            <person name="Barbeyron T."/>
            <person name="Michel G."/>
            <person name="Noel B."/>
            <person name="Valentin K."/>
            <person name="Elias M."/>
            <person name="Artiguenave F."/>
            <person name="Arun A."/>
            <person name="Aury J.M."/>
            <person name="Barbosa-Neto J.F."/>
            <person name="Bothwell J.H."/>
            <person name="Bouget F.Y."/>
            <person name="Brillet L."/>
            <person name="Cabello-Hurtado F."/>
            <person name="Capella-Gutierrez S."/>
            <person name="Charrier B."/>
            <person name="Cladiere L."/>
            <person name="Cock J.M."/>
            <person name="Coelho S.M."/>
            <person name="Colleoni C."/>
            <person name="Czjzek M."/>
            <person name="Da Silva C."/>
            <person name="Delage L."/>
            <person name="Denoeud F."/>
            <person name="Deschamps P."/>
            <person name="Dittami S.M."/>
            <person name="Gabaldon T."/>
            <person name="Gachon C.M."/>
            <person name="Groisillier A."/>
            <person name="Herve C."/>
            <person name="Jabbari K."/>
            <person name="Katinka M."/>
            <person name="Kloareg B."/>
            <person name="Kowalczyk N."/>
            <person name="Labadie K."/>
            <person name="Leblanc C."/>
            <person name="Lopez P.J."/>
            <person name="McLachlan D.H."/>
            <person name="Meslet-Cladiere L."/>
            <person name="Moustafa A."/>
            <person name="Nehr Z."/>
            <person name="Nyvall Collen P."/>
            <person name="Panaud O."/>
            <person name="Partensky F."/>
            <person name="Poulain J."/>
            <person name="Rensing S.A."/>
            <person name="Rousvoal S."/>
            <person name="Samson G."/>
            <person name="Symeonidi A."/>
            <person name="Weissenbach J."/>
            <person name="Zambounis A."/>
            <person name="Wincker P."/>
            <person name="Boyen C."/>
        </authorList>
    </citation>
    <scope>NUCLEOTIDE SEQUENCE [LARGE SCALE GENOMIC DNA]</scope>
    <source>
        <strain evidence="3">cv. Stackhouse</strain>
    </source>
</reference>